<feature type="region of interest" description="Disordered" evidence="1">
    <location>
        <begin position="416"/>
        <end position="452"/>
    </location>
</feature>
<evidence type="ECO:0000313" key="4">
    <source>
        <dbReference type="Proteomes" id="UP000016933"/>
    </source>
</evidence>
<dbReference type="AlphaFoldDB" id="N1PDX7"/>
<proteinExistence type="predicted"/>
<reference evidence="3 4" key="2">
    <citation type="journal article" date="2012" name="PLoS Pathog.">
        <title>Diverse lifestyles and strategies of plant pathogenesis encoded in the genomes of eighteen Dothideomycetes fungi.</title>
        <authorList>
            <person name="Ohm R.A."/>
            <person name="Feau N."/>
            <person name="Henrissat B."/>
            <person name="Schoch C.L."/>
            <person name="Horwitz B.A."/>
            <person name="Barry K.W."/>
            <person name="Condon B.J."/>
            <person name="Copeland A.C."/>
            <person name="Dhillon B."/>
            <person name="Glaser F."/>
            <person name="Hesse C.N."/>
            <person name="Kosti I."/>
            <person name="LaButti K."/>
            <person name="Lindquist E.A."/>
            <person name="Lucas S."/>
            <person name="Salamov A.A."/>
            <person name="Bradshaw R.E."/>
            <person name="Ciuffetti L."/>
            <person name="Hamelin R.C."/>
            <person name="Kema G.H.J."/>
            <person name="Lawrence C."/>
            <person name="Scott J.A."/>
            <person name="Spatafora J.W."/>
            <person name="Turgeon B.G."/>
            <person name="de Wit P.J.G.M."/>
            <person name="Zhong S."/>
            <person name="Goodwin S.B."/>
            <person name="Grigoriev I.V."/>
        </authorList>
    </citation>
    <scope>NUCLEOTIDE SEQUENCE [LARGE SCALE GENOMIC DNA]</scope>
    <source>
        <strain evidence="4">NZE10 / CBS 128990</strain>
    </source>
</reference>
<gene>
    <name evidence="3" type="ORF">DOTSEDRAFT_37854</name>
</gene>
<dbReference type="HOGENOM" id="CLU_605536_0_0_1"/>
<reference evidence="4" key="1">
    <citation type="journal article" date="2012" name="PLoS Genet.">
        <title>The genomes of the fungal plant pathogens Cladosporium fulvum and Dothistroma septosporum reveal adaptation to different hosts and lifestyles but also signatures of common ancestry.</title>
        <authorList>
            <person name="de Wit P.J.G.M."/>
            <person name="van der Burgt A."/>
            <person name="Oekmen B."/>
            <person name="Stergiopoulos I."/>
            <person name="Abd-Elsalam K.A."/>
            <person name="Aerts A.L."/>
            <person name="Bahkali A.H."/>
            <person name="Beenen H.G."/>
            <person name="Chettri P."/>
            <person name="Cox M.P."/>
            <person name="Datema E."/>
            <person name="de Vries R.P."/>
            <person name="Dhillon B."/>
            <person name="Ganley A.R."/>
            <person name="Griffiths S.A."/>
            <person name="Guo Y."/>
            <person name="Hamelin R.C."/>
            <person name="Henrissat B."/>
            <person name="Kabir M.S."/>
            <person name="Jashni M.K."/>
            <person name="Kema G."/>
            <person name="Klaubauf S."/>
            <person name="Lapidus A."/>
            <person name="Levasseur A."/>
            <person name="Lindquist E."/>
            <person name="Mehrabi R."/>
            <person name="Ohm R.A."/>
            <person name="Owen T.J."/>
            <person name="Salamov A."/>
            <person name="Schwelm A."/>
            <person name="Schijlen E."/>
            <person name="Sun H."/>
            <person name="van den Burg H.A."/>
            <person name="van Ham R.C.H.J."/>
            <person name="Zhang S."/>
            <person name="Goodwin S.B."/>
            <person name="Grigoriev I.V."/>
            <person name="Collemare J."/>
            <person name="Bradshaw R.E."/>
        </authorList>
    </citation>
    <scope>NUCLEOTIDE SEQUENCE [LARGE SCALE GENOMIC DNA]</scope>
    <source>
        <strain evidence="4">NZE10 / CBS 128990</strain>
    </source>
</reference>
<evidence type="ECO:0000256" key="2">
    <source>
        <dbReference type="SAM" id="SignalP"/>
    </source>
</evidence>
<evidence type="ECO:0008006" key="5">
    <source>
        <dbReference type="Google" id="ProtNLM"/>
    </source>
</evidence>
<feature type="region of interest" description="Disordered" evidence="1">
    <location>
        <begin position="92"/>
        <end position="113"/>
    </location>
</feature>
<dbReference type="Proteomes" id="UP000016933">
    <property type="component" value="Unassembled WGS sequence"/>
</dbReference>
<feature type="compositionally biased region" description="Polar residues" evidence="1">
    <location>
        <begin position="416"/>
        <end position="440"/>
    </location>
</feature>
<name>N1PDX7_DOTSN</name>
<organism evidence="3 4">
    <name type="scientific">Dothistroma septosporum (strain NZE10 / CBS 128990)</name>
    <name type="common">Red band needle blight fungus</name>
    <name type="synonym">Mycosphaerella pini</name>
    <dbReference type="NCBI Taxonomy" id="675120"/>
    <lineage>
        <taxon>Eukaryota</taxon>
        <taxon>Fungi</taxon>
        <taxon>Dikarya</taxon>
        <taxon>Ascomycota</taxon>
        <taxon>Pezizomycotina</taxon>
        <taxon>Dothideomycetes</taxon>
        <taxon>Dothideomycetidae</taxon>
        <taxon>Mycosphaerellales</taxon>
        <taxon>Mycosphaerellaceae</taxon>
        <taxon>Dothistroma</taxon>
    </lineage>
</organism>
<evidence type="ECO:0000256" key="1">
    <source>
        <dbReference type="SAM" id="MobiDB-lite"/>
    </source>
</evidence>
<accession>N1PDX7</accession>
<sequence>MIVGWTALAPIAAAAGTYCSEAPYSALVPLGTLPGVQSLCSKFYPPTSITTTTTLTSATTITSTASTTVTQSTITETTTTTQTSTVFVPAQERKRDSDLESLDARSAASGHCSPGVVAGTRCTAQCGTDRPGGDYNHKNCSCFTECDKLCSQDSKCTNIDYHRDMSICYFKASKTPAKPNSNNDDAVCRQAPDASTTVSTTTTTTTTNPLVSITNMPASKIASFCSCVEITPTSTVTISTTQSSSTTITMTITPDATTTTTTATTTSTTQVACPAPSLAQCGKSSPIPSSSDPCAFIRRKTLLDCFRLHTSNHEQTVFNKPLQCKQNAFCSNGSCTKYNNLDQCRDPGQQCNNPGQTCYCYETTDTYNVLKEALTDAQGEMNWVLTMKFNLVTCLRTVPHHHTIPETILATIEPQHAQTTNSAHDVNDPSSAHNASVTEFQDQRPMIPKRIP</sequence>
<dbReference type="STRING" id="675120.N1PDX7"/>
<dbReference type="EMBL" id="KB446544">
    <property type="protein sequence ID" value="EME39780.1"/>
    <property type="molecule type" value="Genomic_DNA"/>
</dbReference>
<feature type="chain" id="PRO_5004109034" description="Apple domain-containing protein" evidence="2">
    <location>
        <begin position="17"/>
        <end position="452"/>
    </location>
</feature>
<feature type="signal peptide" evidence="2">
    <location>
        <begin position="1"/>
        <end position="16"/>
    </location>
</feature>
<evidence type="ECO:0000313" key="3">
    <source>
        <dbReference type="EMBL" id="EME39780.1"/>
    </source>
</evidence>
<protein>
    <recommendedName>
        <fullName evidence="5">Apple domain-containing protein</fullName>
    </recommendedName>
</protein>
<keyword evidence="4" id="KW-1185">Reference proteome</keyword>
<keyword evidence="2" id="KW-0732">Signal</keyword>